<dbReference type="EMBL" id="BFAD01000001">
    <property type="protein sequence ID" value="GBE78460.1"/>
    <property type="molecule type" value="Genomic_DNA"/>
</dbReference>
<dbReference type="GO" id="GO:0016787">
    <property type="term" value="F:hydrolase activity"/>
    <property type="evidence" value="ECO:0007669"/>
    <property type="project" value="InterPro"/>
</dbReference>
<proteinExistence type="predicted"/>
<dbReference type="RefSeq" id="XP_027609373.1">
    <property type="nucleotide sequence ID" value="XM_027753572.1"/>
</dbReference>
<evidence type="ECO:0000259" key="1">
    <source>
        <dbReference type="Pfam" id="PF01738"/>
    </source>
</evidence>
<dbReference type="InterPro" id="IPR029058">
    <property type="entry name" value="AB_hydrolase_fold"/>
</dbReference>
<dbReference type="Proteomes" id="UP000287166">
    <property type="component" value="Unassembled WGS sequence"/>
</dbReference>
<sequence>MSTTTVHNTNVACCTVPPVKSDYVPKGTYKAYGGISKVYVTGPEKVGDIAIVCVYDIFGFKPQTQQGADILAEQLKAQVLIPDFFEPAGPWPLEHFPPKTNEEKAGLQAFFGGPAHPQDSVAKLLTVGRALKADGAKFVGTYGLCWGGKVTILSGSQTGTPFDAVAAVHPAMLSAPDTENLQVPLGLYPTKDESYEEYEKMLSIVSKKPFAAKNDTKYYNEMFHGFAGARADLNNAENKKFFEDLYGNLIKFYTNVNGMHTH</sequence>
<dbReference type="Gene3D" id="3.40.50.1820">
    <property type="entry name" value="alpha/beta hydrolase"/>
    <property type="match status" value="1"/>
</dbReference>
<dbReference type="FunCoup" id="A0A401G8E4">
    <property type="interactions" value="24"/>
</dbReference>
<dbReference type="STRING" id="139825.A0A401G8E4"/>
<evidence type="ECO:0000313" key="2">
    <source>
        <dbReference type="EMBL" id="GBE78460.1"/>
    </source>
</evidence>
<keyword evidence="3" id="KW-1185">Reference proteome</keyword>
<dbReference type="PANTHER" id="PTHR47668:SF1">
    <property type="entry name" value="DIENELACTONE HYDROLASE DOMAIN-CONTAINING PROTEIN-RELATED"/>
    <property type="match status" value="1"/>
</dbReference>
<organism evidence="2 3">
    <name type="scientific">Sparassis crispa</name>
    <dbReference type="NCBI Taxonomy" id="139825"/>
    <lineage>
        <taxon>Eukaryota</taxon>
        <taxon>Fungi</taxon>
        <taxon>Dikarya</taxon>
        <taxon>Basidiomycota</taxon>
        <taxon>Agaricomycotina</taxon>
        <taxon>Agaricomycetes</taxon>
        <taxon>Polyporales</taxon>
        <taxon>Sparassidaceae</taxon>
        <taxon>Sparassis</taxon>
    </lineage>
</organism>
<gene>
    <name evidence="2" type="ORF">SCP_0113490</name>
</gene>
<accession>A0A401G8E4</accession>
<evidence type="ECO:0000313" key="3">
    <source>
        <dbReference type="Proteomes" id="UP000287166"/>
    </source>
</evidence>
<dbReference type="Pfam" id="PF01738">
    <property type="entry name" value="DLH"/>
    <property type="match status" value="1"/>
</dbReference>
<dbReference type="InterPro" id="IPR002925">
    <property type="entry name" value="Dienelactn_hydro"/>
</dbReference>
<dbReference type="OrthoDB" id="2147163at2759"/>
<protein>
    <submittedName>
        <fullName evidence="2">Uncharacterized AIM2 family protein</fullName>
    </submittedName>
</protein>
<reference evidence="2 3" key="1">
    <citation type="journal article" date="2018" name="Sci. Rep.">
        <title>Genome sequence of the cauliflower mushroom Sparassis crispa (Hanabiratake) and its association with beneficial usage.</title>
        <authorList>
            <person name="Kiyama R."/>
            <person name="Furutani Y."/>
            <person name="Kawaguchi K."/>
            <person name="Nakanishi T."/>
        </authorList>
    </citation>
    <scope>NUCLEOTIDE SEQUENCE [LARGE SCALE GENOMIC DNA]</scope>
</reference>
<comment type="caution">
    <text evidence="2">The sequence shown here is derived from an EMBL/GenBank/DDBJ whole genome shotgun (WGS) entry which is preliminary data.</text>
</comment>
<feature type="domain" description="Dienelactone hydrolase" evidence="1">
    <location>
        <begin position="38"/>
        <end position="241"/>
    </location>
</feature>
<dbReference type="InParanoid" id="A0A401G8E4"/>
<dbReference type="SUPFAM" id="SSF53474">
    <property type="entry name" value="alpha/beta-Hydrolases"/>
    <property type="match status" value="1"/>
</dbReference>
<dbReference type="PANTHER" id="PTHR47668">
    <property type="entry name" value="DIENELACTONE HYDROLASE FAMILY PROTEIN (AFU_ORTHOLOGUE AFUA_6G01940)"/>
    <property type="match status" value="1"/>
</dbReference>
<dbReference type="GeneID" id="38775377"/>
<name>A0A401G8E4_9APHY</name>
<dbReference type="AlphaFoldDB" id="A0A401G8E4"/>